<dbReference type="eggNOG" id="COG3409">
    <property type="taxonomic scope" value="Bacteria"/>
</dbReference>
<dbReference type="PANTHER" id="PTHR30163">
    <property type="entry name" value="MEMBRANE-BOUND LYTIC MUREIN TRANSGLYCOSYLASE B"/>
    <property type="match status" value="1"/>
</dbReference>
<dbReference type="Proteomes" id="UP000023795">
    <property type="component" value="Unassembled WGS sequence"/>
</dbReference>
<feature type="compositionally biased region" description="Pro residues" evidence="1">
    <location>
        <begin position="39"/>
        <end position="55"/>
    </location>
</feature>
<evidence type="ECO:0000313" key="5">
    <source>
        <dbReference type="Proteomes" id="UP000023795"/>
    </source>
</evidence>
<feature type="domain" description="Peptidoglycan binding-like" evidence="2">
    <location>
        <begin position="415"/>
        <end position="455"/>
    </location>
</feature>
<dbReference type="Pfam" id="PF13406">
    <property type="entry name" value="SLT_2"/>
    <property type="match status" value="1"/>
</dbReference>
<dbReference type="InterPro" id="IPR036366">
    <property type="entry name" value="PGBDSf"/>
</dbReference>
<gene>
    <name evidence="4" type="ORF">MOMA_06811</name>
</gene>
<feature type="compositionally biased region" description="Polar residues" evidence="1">
    <location>
        <begin position="86"/>
        <end position="98"/>
    </location>
</feature>
<evidence type="ECO:0000259" key="2">
    <source>
        <dbReference type="Pfam" id="PF01471"/>
    </source>
</evidence>
<dbReference type="InterPro" id="IPR011970">
    <property type="entry name" value="MltB_2"/>
</dbReference>
<dbReference type="Gene3D" id="1.10.8.350">
    <property type="entry name" value="Bacterial muramidase"/>
    <property type="match status" value="1"/>
</dbReference>
<reference evidence="4 5" key="1">
    <citation type="journal article" date="2013" name="Genome Announc.">
        <title>Genome Sequence of Moraxella macacae 0408225, a Novel Bacterial Species Isolated from a Cynomolgus Macaque with Epistaxis.</title>
        <authorList>
            <person name="Ladner J.T."/>
            <person name="Whitehouse C.A."/>
            <person name="Koroleva G.I."/>
            <person name="Palacios G.F."/>
        </authorList>
    </citation>
    <scope>NUCLEOTIDE SEQUENCE [LARGE SCALE GENOMIC DNA]</scope>
    <source>
        <strain evidence="4 5">0408225</strain>
    </source>
</reference>
<dbReference type="Gene3D" id="1.10.530.10">
    <property type="match status" value="1"/>
</dbReference>
<sequence length="478" mass="53532">MRHALIQNVFTQTFTKTLNSKILSLSTTALFVASCTVTPQPPTQQPTQSPIPPRQTMPQTVLQPPIQTPKSAPQKNTTFRHDVGIPNNTTQPSNTKQNSIKPRYHSFYDWKMDFIKRAKASGVNHYVLENLLANATYNERVVSFDRNQAEFVKMPWEYIDSAVSLNRINQGKRQYANHRDILLQAESRYGVPASIITAIWGMESSFGQGMGKASLVDSLATLAYDGRRQDFAENQLIALVTLLQRGDLQSFQLQGSWAGGMGHTQFIPQTWLDESVDGDNDGYKSPFNQADALTSTASYLANAGWVRGLNPFYEVRLPANFDYRQLNSKKTIAQWQALGLYSIHGHALPSHESAQLWLPAGSNGPALLTTRNFDAIRVYNNSSNYALGVSLLAKQIIGKSGLQADFPRYEQPLSGYQVHQLQERLTSLGYDTKGIDGILGNNTRMAFWQWQLANNQNNQAADGFISQRSVSELLYRQF</sequence>
<dbReference type="InterPro" id="IPR002477">
    <property type="entry name" value="Peptidoglycan-bd-like"/>
</dbReference>
<dbReference type="eggNOG" id="COG2951">
    <property type="taxonomic scope" value="Bacteria"/>
</dbReference>
<evidence type="ECO:0000256" key="1">
    <source>
        <dbReference type="SAM" id="MobiDB-lite"/>
    </source>
</evidence>
<feature type="domain" description="Transglycosylase SLT" evidence="3">
    <location>
        <begin position="107"/>
        <end position="394"/>
    </location>
</feature>
<dbReference type="Gene3D" id="1.10.101.10">
    <property type="entry name" value="PGBD-like superfamily/PGBD"/>
    <property type="match status" value="1"/>
</dbReference>
<dbReference type="SUPFAM" id="SSF47090">
    <property type="entry name" value="PGBD-like"/>
    <property type="match status" value="1"/>
</dbReference>
<dbReference type="GO" id="GO:0009253">
    <property type="term" value="P:peptidoglycan catabolic process"/>
    <property type="evidence" value="ECO:0007669"/>
    <property type="project" value="TreeGrafter"/>
</dbReference>
<evidence type="ECO:0000313" key="4">
    <source>
        <dbReference type="EMBL" id="ELA08252.1"/>
    </source>
</evidence>
<dbReference type="RefSeq" id="WP_009501803.1">
    <property type="nucleotide sequence ID" value="NZ_ANIN01000002.1"/>
</dbReference>
<dbReference type="GO" id="GO:0008933">
    <property type="term" value="F:peptidoglycan lytic transglycosylase activity"/>
    <property type="evidence" value="ECO:0007669"/>
    <property type="project" value="TreeGrafter"/>
</dbReference>
<dbReference type="AlphaFoldDB" id="L2F5F0"/>
<dbReference type="PATRIC" id="fig|1230338.3.peg.1454"/>
<dbReference type="InterPro" id="IPR023346">
    <property type="entry name" value="Lysozyme-like_dom_sf"/>
</dbReference>
<dbReference type="InterPro" id="IPR031304">
    <property type="entry name" value="SLT_2"/>
</dbReference>
<organism evidence="4 5">
    <name type="scientific">Moraxella macacae 0408225</name>
    <dbReference type="NCBI Taxonomy" id="1230338"/>
    <lineage>
        <taxon>Bacteria</taxon>
        <taxon>Pseudomonadati</taxon>
        <taxon>Pseudomonadota</taxon>
        <taxon>Gammaproteobacteria</taxon>
        <taxon>Moraxellales</taxon>
        <taxon>Moraxellaceae</taxon>
        <taxon>Moraxella</taxon>
    </lineage>
</organism>
<comment type="caution">
    <text evidence="4">The sequence shown here is derived from an EMBL/GenBank/DDBJ whole genome shotgun (WGS) entry which is preliminary data.</text>
</comment>
<dbReference type="InterPro" id="IPR043426">
    <property type="entry name" value="MltB-like"/>
</dbReference>
<dbReference type="STRING" id="1230338.MOMA_06811"/>
<name>L2F5F0_9GAMM</name>
<dbReference type="CDD" id="cd13399">
    <property type="entry name" value="Slt35-like"/>
    <property type="match status" value="1"/>
</dbReference>
<accession>L2F5F0</accession>
<dbReference type="PROSITE" id="PS51257">
    <property type="entry name" value="PROKAR_LIPOPROTEIN"/>
    <property type="match status" value="1"/>
</dbReference>
<feature type="compositionally biased region" description="Polar residues" evidence="1">
    <location>
        <begin position="68"/>
        <end position="77"/>
    </location>
</feature>
<keyword evidence="5" id="KW-1185">Reference proteome</keyword>
<dbReference type="OrthoDB" id="9772911at2"/>
<dbReference type="EMBL" id="ANIN01000002">
    <property type="protein sequence ID" value="ELA08252.1"/>
    <property type="molecule type" value="Genomic_DNA"/>
</dbReference>
<feature type="region of interest" description="Disordered" evidence="1">
    <location>
        <begin position="38"/>
        <end position="98"/>
    </location>
</feature>
<proteinExistence type="predicted"/>
<dbReference type="NCBIfam" id="TIGR02283">
    <property type="entry name" value="MltB_2"/>
    <property type="match status" value="1"/>
</dbReference>
<dbReference type="InterPro" id="IPR036365">
    <property type="entry name" value="PGBD-like_sf"/>
</dbReference>
<evidence type="ECO:0000259" key="3">
    <source>
        <dbReference type="Pfam" id="PF13406"/>
    </source>
</evidence>
<protein>
    <submittedName>
        <fullName evidence="4">Putative lytic murein transglycosylase</fullName>
    </submittedName>
</protein>
<dbReference type="PANTHER" id="PTHR30163:SF8">
    <property type="entry name" value="LYTIC MUREIN TRANSGLYCOSYLASE"/>
    <property type="match status" value="1"/>
</dbReference>
<dbReference type="Pfam" id="PF01471">
    <property type="entry name" value="PG_binding_1"/>
    <property type="match status" value="1"/>
</dbReference>
<dbReference type="SUPFAM" id="SSF53955">
    <property type="entry name" value="Lysozyme-like"/>
    <property type="match status" value="1"/>
</dbReference>